<accession>A0ACB9QSJ0</accession>
<evidence type="ECO:0000313" key="2">
    <source>
        <dbReference type="Proteomes" id="UP001057402"/>
    </source>
</evidence>
<protein>
    <submittedName>
        <fullName evidence="1">Uncharacterized protein</fullName>
    </submittedName>
</protein>
<name>A0ACB9QSJ0_9MYRT</name>
<sequence>MVVKMIRWRPWPPQLVTVNFVVKLVVSGLEGCDRQPGELDVGVGGGEGELSGFGERLAVEIAWKGGESGGRRMAGLMGRRRGREGIRRNYTREERVEVGGGVSWEEEFESACSLAAYKDSNASGGGFLPWIIGFTVFKGMNQQSRNKVSVMGTTSLNLSEFACSRGKKDVQLKLPLSKCGDDSLESPLLLSICLCLVELRASHEAADSVERAIIPMPCLSPLRCGDVISAQKDEQSALKAGLKKVKMLTDYVSVRRPKKASTEEEGCEGKCSPKSVDGDYPFDSDSLDDYDEGESEESNKEISAAQKSVSYGTLAYANTAGAANARIYGETEDWVYYSNRRLDVGTSHSDDPVASNSEKAHMPFSRRGILSWRKRKLSFRSPIVMKGEPLLKKAYAEEGGDDIDFDRRQLSSDESLSPGWGKTDEDFSAHRSSMSDFGDDNFMVGSWEHKEITSRAGHMKLKAEVFFASIDQRSERAAGESACTALVAVIADWFQKNRELMPIKSQFDSLIRDGSLEWRKLCENGTYRERFPDKHFDLDTVLEAQIRPLTVIPGKSFVGFFHPDGMDDGGFDILQGAMSFDNIWDEICRIGSERGCEDEPHLYIVSWNDHFFILKVEKDAYYIVDTLGERLFEGCNQAYILKFDDNTTISKVLDVKPSSDEEATAETKSPPLEQEANKGESSASTGGILVPNPNKDKWGYPGRGGKGRGR</sequence>
<organism evidence="1 2">
    <name type="scientific">Melastoma candidum</name>
    <dbReference type="NCBI Taxonomy" id="119954"/>
    <lineage>
        <taxon>Eukaryota</taxon>
        <taxon>Viridiplantae</taxon>
        <taxon>Streptophyta</taxon>
        <taxon>Embryophyta</taxon>
        <taxon>Tracheophyta</taxon>
        <taxon>Spermatophyta</taxon>
        <taxon>Magnoliopsida</taxon>
        <taxon>eudicotyledons</taxon>
        <taxon>Gunneridae</taxon>
        <taxon>Pentapetalae</taxon>
        <taxon>rosids</taxon>
        <taxon>malvids</taxon>
        <taxon>Myrtales</taxon>
        <taxon>Melastomataceae</taxon>
        <taxon>Melastomatoideae</taxon>
        <taxon>Melastomateae</taxon>
        <taxon>Melastoma</taxon>
    </lineage>
</organism>
<comment type="caution">
    <text evidence="1">The sequence shown here is derived from an EMBL/GenBank/DDBJ whole genome shotgun (WGS) entry which is preliminary data.</text>
</comment>
<gene>
    <name evidence="1" type="ORF">MLD38_017620</name>
</gene>
<proteinExistence type="predicted"/>
<reference evidence="2" key="1">
    <citation type="journal article" date="2023" name="Front. Plant Sci.">
        <title>Chromosomal-level genome assembly of Melastoma candidum provides insights into trichome evolution.</title>
        <authorList>
            <person name="Zhong Y."/>
            <person name="Wu W."/>
            <person name="Sun C."/>
            <person name="Zou P."/>
            <person name="Liu Y."/>
            <person name="Dai S."/>
            <person name="Zhou R."/>
        </authorList>
    </citation>
    <scope>NUCLEOTIDE SEQUENCE [LARGE SCALE GENOMIC DNA]</scope>
</reference>
<keyword evidence="2" id="KW-1185">Reference proteome</keyword>
<evidence type="ECO:0000313" key="1">
    <source>
        <dbReference type="EMBL" id="KAI4369137.1"/>
    </source>
</evidence>
<dbReference type="EMBL" id="CM042884">
    <property type="protein sequence ID" value="KAI4369137.1"/>
    <property type="molecule type" value="Genomic_DNA"/>
</dbReference>
<dbReference type="Proteomes" id="UP001057402">
    <property type="component" value="Chromosome 5"/>
</dbReference>